<dbReference type="AlphaFoldDB" id="A0A1B2JAV5"/>
<evidence type="ECO:0000313" key="3">
    <source>
        <dbReference type="EMBL" id="ANZ74995.1"/>
    </source>
</evidence>
<evidence type="ECO:0000256" key="1">
    <source>
        <dbReference type="SAM" id="MobiDB-lite"/>
    </source>
</evidence>
<reference evidence="3 4" key="1">
    <citation type="submission" date="2016-02" db="EMBL/GenBank/DDBJ databases">
        <title>Comparative genomic and transcriptomic foundation for Pichia pastoris.</title>
        <authorList>
            <person name="Love K.R."/>
            <person name="Shah K.A."/>
            <person name="Whittaker C.A."/>
            <person name="Wu J."/>
            <person name="Bartlett M.C."/>
            <person name="Ma D."/>
            <person name="Leeson R.L."/>
            <person name="Priest M."/>
            <person name="Young S.K."/>
            <person name="Love J.C."/>
        </authorList>
    </citation>
    <scope>NUCLEOTIDE SEQUENCE [LARGE SCALE GENOMIC DNA]</scope>
    <source>
        <strain evidence="3 4">ATCC 28485</strain>
    </source>
</reference>
<protein>
    <submittedName>
        <fullName evidence="3">BA75_02460T0</fullName>
    </submittedName>
</protein>
<evidence type="ECO:0000259" key="2">
    <source>
        <dbReference type="Pfam" id="PF08167"/>
    </source>
</evidence>
<accession>A0A1B2JAV5</accession>
<proteinExistence type="predicted"/>
<feature type="compositionally biased region" description="Acidic residues" evidence="1">
    <location>
        <begin position="616"/>
        <end position="630"/>
    </location>
</feature>
<feature type="region of interest" description="Disordered" evidence="1">
    <location>
        <begin position="594"/>
        <end position="640"/>
    </location>
</feature>
<keyword evidence="4" id="KW-1185">Reference proteome</keyword>
<dbReference type="Pfam" id="PF08167">
    <property type="entry name" value="RIX1"/>
    <property type="match status" value="1"/>
</dbReference>
<gene>
    <name evidence="3" type="primary">RIX1</name>
    <name evidence="3" type="ORF">ATY40_BA7502460</name>
</gene>
<organism evidence="3 4">
    <name type="scientific">Komagataella pastoris</name>
    <name type="common">Yeast</name>
    <name type="synonym">Pichia pastoris</name>
    <dbReference type="NCBI Taxonomy" id="4922"/>
    <lineage>
        <taxon>Eukaryota</taxon>
        <taxon>Fungi</taxon>
        <taxon>Dikarya</taxon>
        <taxon>Ascomycota</taxon>
        <taxon>Saccharomycotina</taxon>
        <taxon>Pichiomycetes</taxon>
        <taxon>Pichiales</taxon>
        <taxon>Pichiaceae</taxon>
        <taxon>Komagataella</taxon>
    </lineage>
</organism>
<dbReference type="Proteomes" id="UP000094565">
    <property type="component" value="Chromosome 2"/>
</dbReference>
<name>A0A1B2JAV5_PICPA</name>
<dbReference type="OrthoDB" id="20900at2759"/>
<feature type="domain" description="Pre-rRNA-processing protein RIX1 N-terminal" evidence="2">
    <location>
        <begin position="9"/>
        <end position="196"/>
    </location>
</feature>
<dbReference type="InterPro" id="IPR012583">
    <property type="entry name" value="RIX1_N"/>
</dbReference>
<evidence type="ECO:0000313" key="4">
    <source>
        <dbReference type="Proteomes" id="UP000094565"/>
    </source>
</evidence>
<sequence length="733" mass="82448">MGYQGFVGLDVVIPHLKDNSVESDLMEILPIIADENAVNEASKADLTHVTSRAANYLRSNQPEVRWFGTKLVHVLCLHPRIIASDAGNFISALTKIIGSKCFITSTIDVRQITCLESAISTLDFIMDKIRHKVALTREILTPRLPSIVQSLVSVMYLCPKPANFVLRKLLMNNTTTLRPFTSKIQKELIILLDDDEGLHKMDDELQSLVVSNFVTIQYALERTNTEEIYRQKLLHLLIEMKEVFEIYSEFLDLNEDPNLQKLLASLPSLPHNEEEKGNYKPLFPSLDIDTLEPLDTLKISRRLHLLTSLLREFISNSSGIAVKLPLGYVISFLELNLSLDLRFAPMKKEFRDVSLKKTVEFSIIKNKICALKLLTQLPSIFGGNLLPHFSSLLSVYELSIPVEIRKNGHITIIEERVWSQLNFIHQILLAASELLSLTYNVVNFTPVLKLVDVALLITKSRLPKLDQSNSNGGSSLKRKKKGGQVIPLSDMLSHQHLFTITASKQTLAVVRQFFATVLKTCHLPSSKQSQILRFVVIDTVKHRSEARIDKNLQELIHNSILFPGHDRNSILPIISSIISDEFLSVFMNPRFPISPRRDTTEGGNIGSNGVTISYIDDGDEDSDDELDDDDSLSKKQKTSDVITEGVDSYEVDTVEILNKNDEPENTGLNHNPLVEQEPVKISSWKREETQVEVSVSGLAKETAVQISNEYDSDSNSEFEIPVIVANDSDDDDE</sequence>
<dbReference type="EMBL" id="CP014585">
    <property type="protein sequence ID" value="ANZ74995.1"/>
    <property type="molecule type" value="Genomic_DNA"/>
</dbReference>